<keyword evidence="9" id="KW-1185">Reference proteome</keyword>
<feature type="domain" description="Acyl-CoA dehydrogenase/oxidase C-terminal" evidence="6">
    <location>
        <begin position="210"/>
        <end position="339"/>
    </location>
</feature>
<evidence type="ECO:0000256" key="4">
    <source>
        <dbReference type="ARBA" id="ARBA00022827"/>
    </source>
</evidence>
<evidence type="ECO:0000256" key="2">
    <source>
        <dbReference type="ARBA" id="ARBA00009347"/>
    </source>
</evidence>
<dbReference type="Proteomes" id="UP000183642">
    <property type="component" value="Unassembled WGS sequence"/>
</dbReference>
<name>A0A1I5H3W6_9ACTN</name>
<reference evidence="9" key="1">
    <citation type="submission" date="2016-10" db="EMBL/GenBank/DDBJ databases">
        <authorList>
            <person name="Varghese N."/>
            <person name="Submissions S."/>
        </authorList>
    </citation>
    <scope>NUCLEOTIDE SEQUENCE [LARGE SCALE GENOMIC DNA]</scope>
    <source>
        <strain evidence="9">DSM 43161</strain>
    </source>
</reference>
<dbReference type="RefSeq" id="WP_075014710.1">
    <property type="nucleotide sequence ID" value="NZ_FOWE01000008.1"/>
</dbReference>
<evidence type="ECO:0000313" key="9">
    <source>
        <dbReference type="Proteomes" id="UP000183642"/>
    </source>
</evidence>
<dbReference type="OrthoDB" id="2450120at2"/>
<proteinExistence type="inferred from homology"/>
<evidence type="ECO:0000259" key="7">
    <source>
        <dbReference type="Pfam" id="PF02771"/>
    </source>
</evidence>
<evidence type="ECO:0000256" key="1">
    <source>
        <dbReference type="ARBA" id="ARBA00001974"/>
    </source>
</evidence>
<evidence type="ECO:0000256" key="5">
    <source>
        <dbReference type="ARBA" id="ARBA00023002"/>
    </source>
</evidence>
<dbReference type="Pfam" id="PF00441">
    <property type="entry name" value="Acyl-CoA_dh_1"/>
    <property type="match status" value="1"/>
</dbReference>
<feature type="domain" description="Acyl-CoA dehydrogenase/oxidase N-terminal" evidence="7">
    <location>
        <begin position="5"/>
        <end position="79"/>
    </location>
</feature>
<evidence type="ECO:0000256" key="3">
    <source>
        <dbReference type="ARBA" id="ARBA00022630"/>
    </source>
</evidence>
<comment type="similarity">
    <text evidence="2">Belongs to the acyl-CoA dehydrogenase family.</text>
</comment>
<dbReference type="Pfam" id="PF02771">
    <property type="entry name" value="Acyl-CoA_dh_N"/>
    <property type="match status" value="1"/>
</dbReference>
<keyword evidence="5" id="KW-0560">Oxidoreductase</keyword>
<dbReference type="Gene3D" id="1.10.540.10">
    <property type="entry name" value="Acyl-CoA dehydrogenase/oxidase, N-terminal domain"/>
    <property type="match status" value="1"/>
</dbReference>
<comment type="cofactor">
    <cofactor evidence="1">
        <name>FAD</name>
        <dbReference type="ChEBI" id="CHEBI:57692"/>
    </cofactor>
</comment>
<keyword evidence="3" id="KW-0285">Flavoprotein</keyword>
<dbReference type="PANTHER" id="PTHR43884">
    <property type="entry name" value="ACYL-COA DEHYDROGENASE"/>
    <property type="match status" value="1"/>
</dbReference>
<gene>
    <name evidence="8" type="ORF">SAMN05660359_03410</name>
</gene>
<dbReference type="InterPro" id="IPR009075">
    <property type="entry name" value="AcylCo_DH/oxidase_C"/>
</dbReference>
<dbReference type="GO" id="GO:0050660">
    <property type="term" value="F:flavin adenine dinucleotide binding"/>
    <property type="evidence" value="ECO:0007669"/>
    <property type="project" value="InterPro"/>
</dbReference>
<organism evidence="8 9">
    <name type="scientific">Geodermatophilus obscurus</name>
    <dbReference type="NCBI Taxonomy" id="1861"/>
    <lineage>
        <taxon>Bacteria</taxon>
        <taxon>Bacillati</taxon>
        <taxon>Actinomycetota</taxon>
        <taxon>Actinomycetes</taxon>
        <taxon>Geodermatophilales</taxon>
        <taxon>Geodermatophilaceae</taxon>
        <taxon>Geodermatophilus</taxon>
    </lineage>
</organism>
<dbReference type="InterPro" id="IPR037069">
    <property type="entry name" value="AcylCoA_DH/ox_N_sf"/>
</dbReference>
<sequence>MTASDQDLVVETVREILAGHEPFVLTAERQWDEGLWTALAGAGLTGVGLPEESGGSGGELADAVAVVRTLAAGAGAVPVAEQLLVAGPALLAADLDLPSPEEPLTIAVDGAVTAEPSDDGDGPGRFVLTGTATDVPWAGVARHVAVLATPPAGIEGAVLAVVDTAGLGASRAVNLAGEPRGSLVLDGVGVPGALLSPAQVTRVRARYALARAVQLSAALEQVLAWTVQYAGERVQFGRPLGKFQAVQMELAQMAGEVTATTALVDAAVQALDRDEETVELAAAAAKVRAGEAVETVAKLAHQVHGAIGFTQEHRLHHLTRRCWSWRDEAGTESVWSRVLGAGLVADGGDDVWPTFTRVV</sequence>
<evidence type="ECO:0000259" key="6">
    <source>
        <dbReference type="Pfam" id="PF00441"/>
    </source>
</evidence>
<dbReference type="Gene3D" id="1.20.140.10">
    <property type="entry name" value="Butyryl-CoA Dehydrogenase, subunit A, domain 3"/>
    <property type="match status" value="1"/>
</dbReference>
<dbReference type="InterPro" id="IPR009100">
    <property type="entry name" value="AcylCoA_DH/oxidase_NM_dom_sf"/>
</dbReference>
<accession>A0A1I5H3W6</accession>
<dbReference type="GO" id="GO:0003995">
    <property type="term" value="F:acyl-CoA dehydrogenase activity"/>
    <property type="evidence" value="ECO:0007669"/>
    <property type="project" value="TreeGrafter"/>
</dbReference>
<dbReference type="AlphaFoldDB" id="A0A1I5H3W6"/>
<dbReference type="PANTHER" id="PTHR43884:SF20">
    <property type="entry name" value="ACYL-COA DEHYDROGENASE FADE28"/>
    <property type="match status" value="1"/>
</dbReference>
<dbReference type="InterPro" id="IPR013786">
    <property type="entry name" value="AcylCoA_DH/ox_N"/>
</dbReference>
<protein>
    <submittedName>
        <fullName evidence="8">Acyl-CoA dehydrogenase</fullName>
    </submittedName>
</protein>
<evidence type="ECO:0000313" key="8">
    <source>
        <dbReference type="EMBL" id="SFO42964.1"/>
    </source>
</evidence>
<dbReference type="SUPFAM" id="SSF56645">
    <property type="entry name" value="Acyl-CoA dehydrogenase NM domain-like"/>
    <property type="match status" value="1"/>
</dbReference>
<dbReference type="InterPro" id="IPR036250">
    <property type="entry name" value="AcylCo_DH-like_C"/>
</dbReference>
<dbReference type="EMBL" id="FOWE01000008">
    <property type="protein sequence ID" value="SFO42964.1"/>
    <property type="molecule type" value="Genomic_DNA"/>
</dbReference>
<keyword evidence="4" id="KW-0274">FAD</keyword>
<dbReference type="SUPFAM" id="SSF47203">
    <property type="entry name" value="Acyl-CoA dehydrogenase C-terminal domain-like"/>
    <property type="match status" value="1"/>
</dbReference>